<evidence type="ECO:0000313" key="2">
    <source>
        <dbReference type="Proteomes" id="UP001054837"/>
    </source>
</evidence>
<gene>
    <name evidence="1" type="ORF">CDAR_489231</name>
</gene>
<protein>
    <submittedName>
        <fullName evidence="1">Uncharacterized protein</fullName>
    </submittedName>
</protein>
<keyword evidence="2" id="KW-1185">Reference proteome</keyword>
<name>A0AAV4SYI6_9ARAC</name>
<sequence length="106" mass="11730">MQNIRRLLVTPAEERFPASFMKFINVSSVRDTPLALGTTGLHPDTGKSSQESRLKMRRTMRYPNEMTAHALMHPPQHAFCSGADCVSLLSKPLHACHLTAGLILST</sequence>
<dbReference type="AlphaFoldDB" id="A0AAV4SYI6"/>
<organism evidence="1 2">
    <name type="scientific">Caerostris darwini</name>
    <dbReference type="NCBI Taxonomy" id="1538125"/>
    <lineage>
        <taxon>Eukaryota</taxon>
        <taxon>Metazoa</taxon>
        <taxon>Ecdysozoa</taxon>
        <taxon>Arthropoda</taxon>
        <taxon>Chelicerata</taxon>
        <taxon>Arachnida</taxon>
        <taxon>Araneae</taxon>
        <taxon>Araneomorphae</taxon>
        <taxon>Entelegynae</taxon>
        <taxon>Araneoidea</taxon>
        <taxon>Araneidae</taxon>
        <taxon>Caerostris</taxon>
    </lineage>
</organism>
<proteinExistence type="predicted"/>
<reference evidence="1 2" key="1">
    <citation type="submission" date="2021-06" db="EMBL/GenBank/DDBJ databases">
        <title>Caerostris darwini draft genome.</title>
        <authorList>
            <person name="Kono N."/>
            <person name="Arakawa K."/>
        </authorList>
    </citation>
    <scope>NUCLEOTIDE SEQUENCE [LARGE SCALE GENOMIC DNA]</scope>
</reference>
<comment type="caution">
    <text evidence="1">The sequence shown here is derived from an EMBL/GenBank/DDBJ whole genome shotgun (WGS) entry which is preliminary data.</text>
</comment>
<dbReference type="Proteomes" id="UP001054837">
    <property type="component" value="Unassembled WGS sequence"/>
</dbReference>
<dbReference type="EMBL" id="BPLQ01008688">
    <property type="protein sequence ID" value="GIY38914.1"/>
    <property type="molecule type" value="Genomic_DNA"/>
</dbReference>
<accession>A0AAV4SYI6</accession>
<evidence type="ECO:0000313" key="1">
    <source>
        <dbReference type="EMBL" id="GIY38914.1"/>
    </source>
</evidence>